<dbReference type="Pfam" id="PF07963">
    <property type="entry name" value="N_methyl"/>
    <property type="match status" value="1"/>
</dbReference>
<dbReference type="STRING" id="1802610.A2W32_05195"/>
<name>A0A1F4UWB4_UNCKA</name>
<reference evidence="2 3" key="1">
    <citation type="journal article" date="2016" name="Nat. Commun.">
        <title>Thousands of microbial genomes shed light on interconnected biogeochemical processes in an aquifer system.</title>
        <authorList>
            <person name="Anantharaman K."/>
            <person name="Brown C.T."/>
            <person name="Hug L.A."/>
            <person name="Sharon I."/>
            <person name="Castelle C.J."/>
            <person name="Probst A.J."/>
            <person name="Thomas B.C."/>
            <person name="Singh A."/>
            <person name="Wilkins M.J."/>
            <person name="Karaoz U."/>
            <person name="Brodie E.L."/>
            <person name="Williams K.H."/>
            <person name="Hubbard S.S."/>
            <person name="Banfield J.F."/>
        </authorList>
    </citation>
    <scope>NUCLEOTIDE SEQUENCE [LARGE SCALE GENOMIC DNA]</scope>
</reference>
<dbReference type="SUPFAM" id="SSF54523">
    <property type="entry name" value="Pili subunits"/>
    <property type="match status" value="1"/>
</dbReference>
<gene>
    <name evidence="2" type="ORF">A2W32_05195</name>
</gene>
<evidence type="ECO:0000313" key="3">
    <source>
        <dbReference type="Proteomes" id="UP000177371"/>
    </source>
</evidence>
<protein>
    <recommendedName>
        <fullName evidence="4">General secretion pathway GspH domain-containing protein</fullName>
    </recommendedName>
</protein>
<dbReference type="EMBL" id="MEUT01000069">
    <property type="protein sequence ID" value="OGC48473.1"/>
    <property type="molecule type" value="Genomic_DNA"/>
</dbReference>
<dbReference type="Proteomes" id="UP000177371">
    <property type="component" value="Unassembled WGS sequence"/>
</dbReference>
<evidence type="ECO:0000256" key="1">
    <source>
        <dbReference type="SAM" id="Phobius"/>
    </source>
</evidence>
<keyword evidence="1" id="KW-0472">Membrane</keyword>
<keyword evidence="1" id="KW-1133">Transmembrane helix</keyword>
<proteinExistence type="predicted"/>
<dbReference type="InterPro" id="IPR012902">
    <property type="entry name" value="N_methyl_site"/>
</dbReference>
<dbReference type="InterPro" id="IPR045584">
    <property type="entry name" value="Pilin-like"/>
</dbReference>
<dbReference type="AlphaFoldDB" id="A0A1F4UWB4"/>
<accession>A0A1F4UWB4</accession>
<dbReference type="Gene3D" id="3.30.700.10">
    <property type="entry name" value="Glycoprotein, Type 4 Pilin"/>
    <property type="match status" value="1"/>
</dbReference>
<evidence type="ECO:0000313" key="2">
    <source>
        <dbReference type="EMBL" id="OGC48473.1"/>
    </source>
</evidence>
<keyword evidence="1" id="KW-0812">Transmembrane</keyword>
<evidence type="ECO:0008006" key="4">
    <source>
        <dbReference type="Google" id="ProtNLM"/>
    </source>
</evidence>
<organism evidence="2 3">
    <name type="scientific">candidate division WWE3 bacterium RBG_16_37_10</name>
    <dbReference type="NCBI Taxonomy" id="1802610"/>
    <lineage>
        <taxon>Bacteria</taxon>
        <taxon>Katanobacteria</taxon>
    </lineage>
</organism>
<sequence length="161" mass="17444">MVKVDGCLKNMSKLSKRNKTSGFTLLEVLLSIAVIGLIAGIGTPIYLSLQTRNDLYIAENSTVHSLRHAQLLSQIVDGDSSWGIYLQNGSVTIFRGLNYSSRNTDFDKIIILPGNITTSGVSEIIYEKFTGIPLATGTITLTSNANEIKNITVNSKGMVGY</sequence>
<comment type="caution">
    <text evidence="2">The sequence shown here is derived from an EMBL/GenBank/DDBJ whole genome shotgun (WGS) entry which is preliminary data.</text>
</comment>
<dbReference type="NCBIfam" id="TIGR02532">
    <property type="entry name" value="IV_pilin_GFxxxE"/>
    <property type="match status" value="1"/>
</dbReference>
<feature type="transmembrane region" description="Helical" evidence="1">
    <location>
        <begin position="21"/>
        <end position="47"/>
    </location>
</feature>